<keyword evidence="4" id="KW-0472">Membrane</keyword>
<evidence type="ECO:0000256" key="4">
    <source>
        <dbReference type="ARBA" id="ARBA00023136"/>
    </source>
</evidence>
<keyword evidence="6" id="KW-1185">Reference proteome</keyword>
<evidence type="ECO:0000313" key="6">
    <source>
        <dbReference type="Proteomes" id="UP000007151"/>
    </source>
</evidence>
<dbReference type="KEGG" id="dpl:KGM_213445"/>
<protein>
    <submittedName>
        <fullName evidence="5">Uncharacterized protein</fullName>
    </submittedName>
</protein>
<name>A0A212FDL2_DANPL</name>
<dbReference type="GO" id="GO:0016020">
    <property type="term" value="C:membrane"/>
    <property type="evidence" value="ECO:0007669"/>
    <property type="project" value="UniProtKB-SubCell"/>
</dbReference>
<evidence type="ECO:0000256" key="2">
    <source>
        <dbReference type="ARBA" id="ARBA00022692"/>
    </source>
</evidence>
<dbReference type="eggNOG" id="ENOG502SCB0">
    <property type="taxonomic scope" value="Eukaryota"/>
</dbReference>
<sequence>MKKYARNLIYDKLHRGAVLCCVGLTLYGSLILGEHVYTYFTVVRPRIQANKAAAERELLAEGAPE</sequence>
<gene>
    <name evidence="5" type="ORF">KGM_213445</name>
</gene>
<comment type="subcellular location">
    <subcellularLocation>
        <location evidence="1">Membrane</location>
        <topology evidence="1">Single-pass membrane protein</topology>
    </subcellularLocation>
</comment>
<proteinExistence type="predicted"/>
<reference evidence="5 6" key="1">
    <citation type="journal article" date="2011" name="Cell">
        <title>The monarch butterfly genome yields insights into long-distance migration.</title>
        <authorList>
            <person name="Zhan S."/>
            <person name="Merlin C."/>
            <person name="Boore J.L."/>
            <person name="Reppert S.M."/>
        </authorList>
    </citation>
    <scope>NUCLEOTIDE SEQUENCE [LARGE SCALE GENOMIC DNA]</scope>
    <source>
        <strain evidence="5">F-2</strain>
    </source>
</reference>
<dbReference type="AlphaFoldDB" id="A0A212FDL2"/>
<keyword evidence="2" id="KW-0812">Transmembrane</keyword>
<dbReference type="InterPro" id="IPR029208">
    <property type="entry name" value="COX14"/>
</dbReference>
<keyword evidence="3" id="KW-1133">Transmembrane helix</keyword>
<evidence type="ECO:0000256" key="3">
    <source>
        <dbReference type="ARBA" id="ARBA00022989"/>
    </source>
</evidence>
<dbReference type="InParanoid" id="A0A212FDL2"/>
<accession>A0A212FDL2</accession>
<comment type="caution">
    <text evidence="5">The sequence shown here is derived from an EMBL/GenBank/DDBJ whole genome shotgun (WGS) entry which is preliminary data.</text>
</comment>
<evidence type="ECO:0000256" key="1">
    <source>
        <dbReference type="ARBA" id="ARBA00004167"/>
    </source>
</evidence>
<dbReference type="FunCoup" id="A0A212FDL2">
    <property type="interactions" value="3"/>
</dbReference>
<dbReference type="EMBL" id="AGBW02009056">
    <property type="protein sequence ID" value="OWR51788.1"/>
    <property type="molecule type" value="Genomic_DNA"/>
</dbReference>
<dbReference type="Pfam" id="PF14880">
    <property type="entry name" value="COX14"/>
    <property type="match status" value="1"/>
</dbReference>
<dbReference type="Proteomes" id="UP000007151">
    <property type="component" value="Unassembled WGS sequence"/>
</dbReference>
<organism evidence="5 6">
    <name type="scientific">Danaus plexippus plexippus</name>
    <dbReference type="NCBI Taxonomy" id="278856"/>
    <lineage>
        <taxon>Eukaryota</taxon>
        <taxon>Metazoa</taxon>
        <taxon>Ecdysozoa</taxon>
        <taxon>Arthropoda</taxon>
        <taxon>Hexapoda</taxon>
        <taxon>Insecta</taxon>
        <taxon>Pterygota</taxon>
        <taxon>Neoptera</taxon>
        <taxon>Endopterygota</taxon>
        <taxon>Lepidoptera</taxon>
        <taxon>Glossata</taxon>
        <taxon>Ditrysia</taxon>
        <taxon>Papilionoidea</taxon>
        <taxon>Nymphalidae</taxon>
        <taxon>Danainae</taxon>
        <taxon>Danaini</taxon>
        <taxon>Danaina</taxon>
        <taxon>Danaus</taxon>
        <taxon>Danaus</taxon>
    </lineage>
</organism>
<evidence type="ECO:0000313" key="5">
    <source>
        <dbReference type="EMBL" id="OWR51788.1"/>
    </source>
</evidence>